<name>A0ABS8I865_9NOSO</name>
<dbReference type="Gene3D" id="3.30.920.30">
    <property type="entry name" value="Hypothetical protein"/>
    <property type="match status" value="1"/>
</dbReference>
<keyword evidence="9" id="KW-1185">Reference proteome</keyword>
<evidence type="ECO:0000256" key="3">
    <source>
        <dbReference type="ARBA" id="ARBA00022722"/>
    </source>
</evidence>
<evidence type="ECO:0000313" key="8">
    <source>
        <dbReference type="EMBL" id="MCC5600385.1"/>
    </source>
</evidence>
<evidence type="ECO:0000256" key="7">
    <source>
        <dbReference type="ARBA" id="ARBA00023016"/>
    </source>
</evidence>
<dbReference type="Proteomes" id="UP001199525">
    <property type="component" value="Unassembled WGS sequence"/>
</dbReference>
<evidence type="ECO:0000256" key="1">
    <source>
        <dbReference type="ARBA" id="ARBA00006620"/>
    </source>
</evidence>
<dbReference type="SUPFAM" id="SSF54786">
    <property type="entry name" value="YcfA/nrd intein domain"/>
    <property type="match status" value="1"/>
</dbReference>
<evidence type="ECO:0000256" key="5">
    <source>
        <dbReference type="ARBA" id="ARBA00022801"/>
    </source>
</evidence>
<comment type="caution">
    <text evidence="8">The sequence shown here is derived from an EMBL/GenBank/DDBJ whole genome shotgun (WGS) entry which is preliminary data.</text>
</comment>
<comment type="similarity">
    <text evidence="1">Belongs to the HicA mRNA interferase family.</text>
</comment>
<keyword evidence="3" id="KW-0540">Nuclease</keyword>
<proteinExistence type="inferred from homology"/>
<sequence>MSDRIRRMTSREVETILRQYGFQLISQKGSHRKWRSEDLGLQVIVPEHRGRTLPIGTLRSIFQGAKIPESEWKC</sequence>
<keyword evidence="4" id="KW-0255">Endonuclease</keyword>
<evidence type="ECO:0000256" key="2">
    <source>
        <dbReference type="ARBA" id="ARBA00022649"/>
    </source>
</evidence>
<keyword evidence="2" id="KW-1277">Toxin-antitoxin system</keyword>
<dbReference type="EMBL" id="JAIVFQ010000017">
    <property type="protein sequence ID" value="MCC5600385.1"/>
    <property type="molecule type" value="Genomic_DNA"/>
</dbReference>
<keyword evidence="7" id="KW-0346">Stress response</keyword>
<evidence type="ECO:0000256" key="6">
    <source>
        <dbReference type="ARBA" id="ARBA00022884"/>
    </source>
</evidence>
<reference evidence="8 9" key="1">
    <citation type="journal article" date="2021" name="Microorganisms">
        <title>Genome Evolution of Filamentous Cyanobacterium Nostoc Species: From Facultative Symbiosis to Free Living.</title>
        <authorList>
            <person name="Huo D."/>
            <person name="Li H."/>
            <person name="Cai F."/>
            <person name="Guo X."/>
            <person name="Qiao Z."/>
            <person name="Wang W."/>
            <person name="Yu G."/>
            <person name="Li R."/>
        </authorList>
    </citation>
    <scope>NUCLEOTIDE SEQUENCE [LARGE SCALE GENOMIC DNA]</scope>
    <source>
        <strain evidence="8 9">CHAB 5714</strain>
    </source>
</reference>
<dbReference type="Pfam" id="PF07927">
    <property type="entry name" value="HicA_toxin"/>
    <property type="match status" value="1"/>
</dbReference>
<dbReference type="InterPro" id="IPR038570">
    <property type="entry name" value="HicA_sf"/>
</dbReference>
<protein>
    <submittedName>
        <fullName evidence="8">Type II toxin-antitoxin system HicA family toxin</fullName>
    </submittedName>
</protein>
<keyword evidence="6" id="KW-0694">RNA-binding</keyword>
<evidence type="ECO:0000256" key="4">
    <source>
        <dbReference type="ARBA" id="ARBA00022759"/>
    </source>
</evidence>
<gene>
    <name evidence="8" type="ORF">LC586_14420</name>
</gene>
<dbReference type="InterPro" id="IPR012933">
    <property type="entry name" value="HicA_mRNA_interferase"/>
</dbReference>
<evidence type="ECO:0000313" key="9">
    <source>
        <dbReference type="Proteomes" id="UP001199525"/>
    </source>
</evidence>
<keyword evidence="5" id="KW-0378">Hydrolase</keyword>
<dbReference type="RefSeq" id="WP_229485461.1">
    <property type="nucleotide sequence ID" value="NZ_JAIVFQ010000017.1"/>
</dbReference>
<organism evidence="8 9">
    <name type="scientific">Nostoc favosum CHAB5714</name>
    <dbReference type="NCBI Taxonomy" id="2780399"/>
    <lineage>
        <taxon>Bacteria</taxon>
        <taxon>Bacillati</taxon>
        <taxon>Cyanobacteriota</taxon>
        <taxon>Cyanophyceae</taxon>
        <taxon>Nostocales</taxon>
        <taxon>Nostocaceae</taxon>
        <taxon>Nostoc</taxon>
        <taxon>Nostoc favosum</taxon>
    </lineage>
</organism>
<accession>A0ABS8I865</accession>